<dbReference type="InterPro" id="IPR028085">
    <property type="entry name" value="FNIP_mid_dom"/>
</dbReference>
<evidence type="ECO:0000256" key="1">
    <source>
        <dbReference type="ARBA" id="ARBA00004496"/>
    </source>
</evidence>
<comment type="subcellular location">
    <subcellularLocation>
        <location evidence="1">Cytoplasm</location>
    </subcellularLocation>
    <subcellularLocation>
        <location evidence="2">Lysosome membrane</location>
    </subcellularLocation>
</comment>
<dbReference type="GO" id="GO:0042030">
    <property type="term" value="F:ATPase inhibitor activity"/>
    <property type="evidence" value="ECO:0007669"/>
    <property type="project" value="TreeGrafter"/>
</dbReference>
<evidence type="ECO:0000259" key="8">
    <source>
        <dbReference type="PROSITE" id="PS51836"/>
    </source>
</evidence>
<organism evidence="9 10">
    <name type="scientific">Frankliniella fusca</name>
    <dbReference type="NCBI Taxonomy" id="407009"/>
    <lineage>
        <taxon>Eukaryota</taxon>
        <taxon>Metazoa</taxon>
        <taxon>Ecdysozoa</taxon>
        <taxon>Arthropoda</taxon>
        <taxon>Hexapoda</taxon>
        <taxon>Insecta</taxon>
        <taxon>Pterygota</taxon>
        <taxon>Neoptera</taxon>
        <taxon>Paraneoptera</taxon>
        <taxon>Thysanoptera</taxon>
        <taxon>Terebrantia</taxon>
        <taxon>Thripoidea</taxon>
        <taxon>Thripidae</taxon>
        <taxon>Frankliniella</taxon>
    </lineage>
</organism>
<evidence type="ECO:0000313" key="9">
    <source>
        <dbReference type="EMBL" id="KAK3930070.1"/>
    </source>
</evidence>
<keyword evidence="6" id="KW-0458">Lysosome</keyword>
<evidence type="ECO:0000256" key="5">
    <source>
        <dbReference type="ARBA" id="ARBA00023136"/>
    </source>
</evidence>
<reference evidence="9" key="2">
    <citation type="journal article" date="2023" name="BMC Genomics">
        <title>Pest status, molecular evolution, and epigenetic factors derived from the genome assembly of Frankliniella fusca, a thysanopteran phytovirus vector.</title>
        <authorList>
            <person name="Catto M.A."/>
            <person name="Labadie P.E."/>
            <person name="Jacobson A.L."/>
            <person name="Kennedy G.G."/>
            <person name="Srinivasan R."/>
            <person name="Hunt B.G."/>
        </authorList>
    </citation>
    <scope>NUCLEOTIDE SEQUENCE</scope>
    <source>
        <strain evidence="9">PL_HMW_Pooled</strain>
    </source>
</reference>
<dbReference type="Pfam" id="PF14636">
    <property type="entry name" value="FNIP_N"/>
    <property type="match status" value="1"/>
</dbReference>
<keyword evidence="5" id="KW-0472">Membrane</keyword>
<evidence type="ECO:0000256" key="3">
    <source>
        <dbReference type="ARBA" id="ARBA00007541"/>
    </source>
</evidence>
<dbReference type="InterPro" id="IPR028086">
    <property type="entry name" value="FNIP_C_dom"/>
</dbReference>
<accession>A0AAE1HZ68</accession>
<dbReference type="PROSITE" id="PS51836">
    <property type="entry name" value="DENN_FNIP12"/>
    <property type="match status" value="1"/>
</dbReference>
<keyword evidence="4" id="KW-0963">Cytoplasm</keyword>
<feature type="region of interest" description="Disordered" evidence="7">
    <location>
        <begin position="228"/>
        <end position="257"/>
    </location>
</feature>
<reference evidence="9" key="1">
    <citation type="submission" date="2021-07" db="EMBL/GenBank/DDBJ databases">
        <authorList>
            <person name="Catto M.A."/>
            <person name="Jacobson A."/>
            <person name="Kennedy G."/>
            <person name="Labadie P."/>
            <person name="Hunt B.G."/>
            <person name="Srinivasan R."/>
        </authorList>
    </citation>
    <scope>NUCLEOTIDE SEQUENCE</scope>
    <source>
        <strain evidence="9">PL_HMW_Pooled</strain>
        <tissue evidence="9">Head</tissue>
    </source>
</reference>
<comment type="caution">
    <text evidence="9">The sequence shown here is derived from an EMBL/GenBank/DDBJ whole genome shotgun (WGS) entry which is preliminary data.</text>
</comment>
<sequence>MALLNRLFSSRRKQQPEKGYGNPVSSSSDCKIFDFNKDQVRVLLFRECERRGRKLLFDSKAVKKIPLPTLLQCSRLRKGLKAEDLKRADGFVEISNGYGYQYTRPSSDVKSLGEMIFGSVAMVLRGPTFKVHTGGTPPVVMLTKVANSPSKSDRGLEDSYGSSINSMSEYICGGGSSSDSKISTQAGSCPLDVPLPSSLKIGATFARNDRSGHLGSLEADSGCYTNSDSSVPGMLPNSSFNATLSSPDSRKGSGGSLSSLRRRWLRTASTSLDLDSNQSLNQSDSVASCGSLPNCNDEKPLRRTKLGIAVIINLTQHQRQQMQEFFLEHAAPLESMMARLCAAVERAYSRKELFVTLMYDASSDIEQNIEDLLVGPRLSMPMWLGLLSANSQYTSLATSFMQELSQMLDMFETKDSHFTLVTAVLTHHLGWVPTVTPGLQLCLRQSNLDGSPSSCSLSDLTKLHPYNPLWAQAMDLYGGLGHPLKTVRTIIMSMTSNKGRIETIERLLRTISYFIRCAAIERTEPKLEEADFKSCLSQYSSNSTFEHMVTLSVDDRTSSSSTLRPLSGKCSPLLNVGQICTPANASEASNGHAQTDKLFNGTDSIFSKSETCLEAKHIKSESLFKQPSSTGLRRTMSYSSKMTSCAVGETLNCKEKASHFALSNRIRKDITSLPDSIAVPASSFGSSCPNQNSSPDPPTPLGKVIFVLGENEDLVGLKGRKKSIEDTDFKNLTQGKIKHQEQPLSFSGSEVESGFSECESFELSPVRTACGNLINLNGTAMETSSTTFSPSVVRKLCSRNEKNAGNLTTLQPTFIKSDLKDENLSVNPANLRSLARSLSVNLPVCLKSIKHESCALDLCVVCGKSIVDADSKENFHPSKERQIVNNKKAAKKLRRAHSSFCVQSQSKKTLKSIITCQNCNVLKDKPFALESNPLRHDSKRMDQSSHNLKTPILSNVFELPLPNCDQVSGGVSEWGIAKTLFGGVSSRYIPERVLQGCAPLTPGWEITLKRDLALDAQHPTLDSALSEAVAIVANIDSCEVQLISSHTYVVDRPGMFGIRVGLSQLVANMLESVYHMWKLRTAPDFCLSFLESRLQEILVRSQALSELLLSTQFCDMDNLTSSLSLEPNDVPLLLAVASTHTPEVTQRYGLALR</sequence>
<evidence type="ECO:0000256" key="4">
    <source>
        <dbReference type="ARBA" id="ARBA00022490"/>
    </source>
</evidence>
<feature type="compositionally biased region" description="Polar residues" evidence="7">
    <location>
        <begin position="228"/>
        <end position="247"/>
    </location>
</feature>
<dbReference type="InterPro" id="IPR037545">
    <property type="entry name" value="DENN_FNIP1/2"/>
</dbReference>
<dbReference type="EMBL" id="JAHWGI010001409">
    <property type="protein sequence ID" value="KAK3930070.1"/>
    <property type="molecule type" value="Genomic_DNA"/>
</dbReference>
<evidence type="ECO:0000256" key="7">
    <source>
        <dbReference type="SAM" id="MobiDB-lite"/>
    </source>
</evidence>
<evidence type="ECO:0000313" key="10">
    <source>
        <dbReference type="Proteomes" id="UP001219518"/>
    </source>
</evidence>
<keyword evidence="10" id="KW-1185">Reference proteome</keyword>
<proteinExistence type="inferred from homology"/>
<protein>
    <submittedName>
        <fullName evidence="9">Folliculin-interacting protein 2</fullName>
    </submittedName>
</protein>
<dbReference type="GO" id="GO:0005765">
    <property type="term" value="C:lysosomal membrane"/>
    <property type="evidence" value="ECO:0007669"/>
    <property type="project" value="UniProtKB-SubCell"/>
</dbReference>
<evidence type="ECO:0000256" key="6">
    <source>
        <dbReference type="ARBA" id="ARBA00023228"/>
    </source>
</evidence>
<feature type="domain" description="UDENN FNIP1/2-type" evidence="8">
    <location>
        <begin position="35"/>
        <end position="1140"/>
    </location>
</feature>
<dbReference type="InterPro" id="IPR028084">
    <property type="entry name" value="FNIP_N_dom"/>
</dbReference>
<dbReference type="Proteomes" id="UP001219518">
    <property type="component" value="Unassembled WGS sequence"/>
</dbReference>
<dbReference type="GO" id="GO:0051087">
    <property type="term" value="F:protein-folding chaperone binding"/>
    <property type="evidence" value="ECO:0007669"/>
    <property type="project" value="TreeGrafter"/>
</dbReference>
<comment type="similarity">
    <text evidence="3">Belongs to the FNIP family.</text>
</comment>
<evidence type="ECO:0000256" key="2">
    <source>
        <dbReference type="ARBA" id="ARBA00004656"/>
    </source>
</evidence>
<dbReference type="Pfam" id="PF14638">
    <property type="entry name" value="FNIP_C"/>
    <property type="match status" value="1"/>
</dbReference>
<name>A0AAE1HZ68_9NEOP</name>
<dbReference type="InterPro" id="IPR026156">
    <property type="entry name" value="FNIP_fam"/>
</dbReference>
<dbReference type="AlphaFoldDB" id="A0AAE1HZ68"/>
<gene>
    <name evidence="9" type="ORF">KUF71_004641</name>
</gene>
<dbReference type="PRINTS" id="PR02073">
    <property type="entry name" value="FOLLICULNIP1"/>
</dbReference>
<dbReference type="Pfam" id="PF14637">
    <property type="entry name" value="FNIP_M"/>
    <property type="match status" value="1"/>
</dbReference>
<dbReference type="PANTHER" id="PTHR21634">
    <property type="entry name" value="RE13835P"/>
    <property type="match status" value="1"/>
</dbReference>
<dbReference type="PANTHER" id="PTHR21634:SF9">
    <property type="entry name" value="RE13835P"/>
    <property type="match status" value="1"/>
</dbReference>